<dbReference type="InterPro" id="IPR004027">
    <property type="entry name" value="SEC_C_motif"/>
</dbReference>
<proteinExistence type="predicted"/>
<dbReference type="EMBL" id="JAGIOC010000001">
    <property type="protein sequence ID" value="MBP2408118.1"/>
    <property type="molecule type" value="Genomic_DNA"/>
</dbReference>
<dbReference type="RefSeq" id="WP_209888147.1">
    <property type="nucleotide sequence ID" value="NZ_BAAAJV010000024.1"/>
</dbReference>
<dbReference type="SUPFAM" id="SSF54427">
    <property type="entry name" value="NTF2-like"/>
    <property type="match status" value="1"/>
</dbReference>
<keyword evidence="3" id="KW-1185">Reference proteome</keyword>
<dbReference type="Pfam" id="PF02810">
    <property type="entry name" value="SEC-C"/>
    <property type="match status" value="1"/>
</dbReference>
<name>A0ABS4YJN0_9MICO</name>
<dbReference type="Gene3D" id="3.10.450.50">
    <property type="match status" value="1"/>
</dbReference>
<dbReference type="PANTHER" id="PTHR33747">
    <property type="entry name" value="UPF0225 PROTEIN SCO1677"/>
    <property type="match status" value="1"/>
</dbReference>
<evidence type="ECO:0000313" key="2">
    <source>
        <dbReference type="EMBL" id="MBP2408118.1"/>
    </source>
</evidence>
<evidence type="ECO:0000313" key="3">
    <source>
        <dbReference type="Proteomes" id="UP000698222"/>
    </source>
</evidence>
<feature type="domain" description="YchJ-like middle NTF2-like" evidence="1">
    <location>
        <begin position="38"/>
        <end position="136"/>
    </location>
</feature>
<dbReference type="PANTHER" id="PTHR33747:SF1">
    <property type="entry name" value="ADENYLATE CYCLASE-ASSOCIATED CAP C-TERMINAL DOMAIN-CONTAINING PROTEIN"/>
    <property type="match status" value="1"/>
</dbReference>
<dbReference type="Pfam" id="PF17775">
    <property type="entry name" value="YchJ_M-like"/>
    <property type="match status" value="1"/>
</dbReference>
<sequence length="145" mass="16136">MRIEPLTLDDTSRCPCGSGDAHGACCGPLLAGARRAATAEALMRSRFTAHVVQDADHLLRTWHPSTSPSFRDLTRSVGDEMEWKRLLITETSGGGPFDDEGIVEFTAIARTPQGRRELRERSRFVREDGQWLYVSGELKNAPSRH</sequence>
<evidence type="ECO:0000259" key="1">
    <source>
        <dbReference type="Pfam" id="PF17775"/>
    </source>
</evidence>
<organism evidence="2 3">
    <name type="scientific">Brachybacterium fresconis</name>
    <dbReference type="NCBI Taxonomy" id="173363"/>
    <lineage>
        <taxon>Bacteria</taxon>
        <taxon>Bacillati</taxon>
        <taxon>Actinomycetota</taxon>
        <taxon>Actinomycetes</taxon>
        <taxon>Micrococcales</taxon>
        <taxon>Dermabacteraceae</taxon>
        <taxon>Brachybacterium</taxon>
    </lineage>
</organism>
<comment type="caution">
    <text evidence="2">The sequence shown here is derived from an EMBL/GenBank/DDBJ whole genome shotgun (WGS) entry which is preliminary data.</text>
</comment>
<dbReference type="InterPro" id="IPR032710">
    <property type="entry name" value="NTF2-like_dom_sf"/>
</dbReference>
<reference evidence="2 3" key="1">
    <citation type="submission" date="2021-03" db="EMBL/GenBank/DDBJ databases">
        <title>Sequencing the genomes of 1000 actinobacteria strains.</title>
        <authorList>
            <person name="Klenk H.-P."/>
        </authorList>
    </citation>
    <scope>NUCLEOTIDE SEQUENCE [LARGE SCALE GENOMIC DNA]</scope>
    <source>
        <strain evidence="2 3">DSM 14564</strain>
    </source>
</reference>
<dbReference type="InterPro" id="IPR048469">
    <property type="entry name" value="YchJ-like_M"/>
</dbReference>
<accession>A0ABS4YJN0</accession>
<dbReference type="Proteomes" id="UP000698222">
    <property type="component" value="Unassembled WGS sequence"/>
</dbReference>
<gene>
    <name evidence="2" type="ORF">JOF44_001021</name>
</gene>
<protein>
    <submittedName>
        <fullName evidence="2">SEC-C motif-containing protein</fullName>
    </submittedName>
</protein>